<dbReference type="GO" id="GO:0004146">
    <property type="term" value="F:dihydrofolate reductase activity"/>
    <property type="evidence" value="ECO:0007669"/>
    <property type="project" value="UniProtKB-EC"/>
</dbReference>
<dbReference type="PANTHER" id="PTHR48069">
    <property type="entry name" value="DIHYDROFOLATE REDUCTASE"/>
    <property type="match status" value="1"/>
</dbReference>
<name>A0A0C9W107_SPHS4</name>
<dbReference type="SUPFAM" id="SSF53597">
    <property type="entry name" value="Dihydrofolate reductase-like"/>
    <property type="match status" value="1"/>
</dbReference>
<keyword evidence="5" id="KW-0521">NADP</keyword>
<dbReference type="GO" id="GO:0046655">
    <property type="term" value="P:folic acid metabolic process"/>
    <property type="evidence" value="ECO:0007669"/>
    <property type="project" value="TreeGrafter"/>
</dbReference>
<evidence type="ECO:0000313" key="9">
    <source>
        <dbReference type="EMBL" id="KIJ45155.1"/>
    </source>
</evidence>
<keyword evidence="10" id="KW-1185">Reference proteome</keyword>
<accession>A0A0C9W107</accession>
<keyword evidence="6" id="KW-0560">Oxidoreductase</keyword>
<feature type="domain" description="DHFR" evidence="8">
    <location>
        <begin position="3"/>
        <end position="205"/>
    </location>
</feature>
<dbReference type="Pfam" id="PF00186">
    <property type="entry name" value="DHFR_1"/>
    <property type="match status" value="1"/>
</dbReference>
<evidence type="ECO:0000256" key="1">
    <source>
        <dbReference type="ARBA" id="ARBA00004903"/>
    </source>
</evidence>
<feature type="non-terminal residue" evidence="9">
    <location>
        <position position="1"/>
    </location>
</feature>
<dbReference type="InterPro" id="IPR001796">
    <property type="entry name" value="DHFR_dom"/>
</dbReference>
<dbReference type="GO" id="GO:0006730">
    <property type="term" value="P:one-carbon metabolic process"/>
    <property type="evidence" value="ECO:0007669"/>
    <property type="project" value="UniProtKB-KW"/>
</dbReference>
<dbReference type="PRINTS" id="PR00070">
    <property type="entry name" value="DHFR"/>
</dbReference>
<protein>
    <recommendedName>
        <fullName evidence="3">Dihydrofolate reductase</fullName>
        <ecNumber evidence="2">1.5.1.3</ecNumber>
    </recommendedName>
</protein>
<dbReference type="HOGENOM" id="CLU_043966_2_1_1"/>
<sequence>MVSLTLIVAATRTNGIGRGSILPWRLPSEMAYFARVTKIAPPEQTNVVIMGRKTWESIPKKRRPLVDRVNVVLSSNTQYDLGLPNASSLSFVEPSLEAGLDRITRNTPHNTSIYRRFVIGGATLYNEALALQSTTPESPAVDRILLTHVSSPEFEDCDVFFPDFISTGKWKRTSHAELQEWVGFEVPGGEQDEGGVKYEFQMWVKEE</sequence>
<dbReference type="Proteomes" id="UP000054279">
    <property type="component" value="Unassembled WGS sequence"/>
</dbReference>
<proteinExistence type="inferred from homology"/>
<evidence type="ECO:0000256" key="7">
    <source>
        <dbReference type="RuleBase" id="RU004474"/>
    </source>
</evidence>
<dbReference type="UniPathway" id="UPA00077">
    <property type="reaction ID" value="UER00158"/>
</dbReference>
<dbReference type="EMBL" id="KN837113">
    <property type="protein sequence ID" value="KIJ45155.1"/>
    <property type="molecule type" value="Genomic_DNA"/>
</dbReference>
<gene>
    <name evidence="9" type="ORF">M422DRAFT_67303</name>
</gene>
<dbReference type="PROSITE" id="PS51330">
    <property type="entry name" value="DHFR_2"/>
    <property type="match status" value="1"/>
</dbReference>
<keyword evidence="4" id="KW-0554">One-carbon metabolism</keyword>
<evidence type="ECO:0000259" key="8">
    <source>
        <dbReference type="PROSITE" id="PS51330"/>
    </source>
</evidence>
<evidence type="ECO:0000256" key="3">
    <source>
        <dbReference type="ARBA" id="ARBA00018886"/>
    </source>
</evidence>
<dbReference type="AlphaFoldDB" id="A0A0C9W107"/>
<dbReference type="GO" id="GO:0046452">
    <property type="term" value="P:dihydrofolate metabolic process"/>
    <property type="evidence" value="ECO:0007669"/>
    <property type="project" value="TreeGrafter"/>
</dbReference>
<dbReference type="Gene3D" id="3.40.430.10">
    <property type="entry name" value="Dihydrofolate Reductase, subunit A"/>
    <property type="match status" value="1"/>
</dbReference>
<dbReference type="GO" id="GO:0005739">
    <property type="term" value="C:mitochondrion"/>
    <property type="evidence" value="ECO:0007669"/>
    <property type="project" value="TreeGrafter"/>
</dbReference>
<dbReference type="GO" id="GO:0050661">
    <property type="term" value="F:NADP binding"/>
    <property type="evidence" value="ECO:0007669"/>
    <property type="project" value="InterPro"/>
</dbReference>
<dbReference type="EC" id="1.5.1.3" evidence="2"/>
<evidence type="ECO:0000256" key="5">
    <source>
        <dbReference type="ARBA" id="ARBA00022857"/>
    </source>
</evidence>
<dbReference type="OrthoDB" id="414698at2759"/>
<dbReference type="GO" id="GO:0046654">
    <property type="term" value="P:tetrahydrofolate biosynthetic process"/>
    <property type="evidence" value="ECO:0007669"/>
    <property type="project" value="UniProtKB-UniPathway"/>
</dbReference>
<evidence type="ECO:0000256" key="4">
    <source>
        <dbReference type="ARBA" id="ARBA00022563"/>
    </source>
</evidence>
<evidence type="ECO:0000256" key="2">
    <source>
        <dbReference type="ARBA" id="ARBA00012856"/>
    </source>
</evidence>
<dbReference type="InterPro" id="IPR012259">
    <property type="entry name" value="DHFR"/>
</dbReference>
<reference evidence="9 10" key="1">
    <citation type="submission" date="2014-06" db="EMBL/GenBank/DDBJ databases">
        <title>Evolutionary Origins and Diversification of the Mycorrhizal Mutualists.</title>
        <authorList>
            <consortium name="DOE Joint Genome Institute"/>
            <consortium name="Mycorrhizal Genomics Consortium"/>
            <person name="Kohler A."/>
            <person name="Kuo A."/>
            <person name="Nagy L.G."/>
            <person name="Floudas D."/>
            <person name="Copeland A."/>
            <person name="Barry K.W."/>
            <person name="Cichocki N."/>
            <person name="Veneault-Fourrey C."/>
            <person name="LaButti K."/>
            <person name="Lindquist E.A."/>
            <person name="Lipzen A."/>
            <person name="Lundell T."/>
            <person name="Morin E."/>
            <person name="Murat C."/>
            <person name="Riley R."/>
            <person name="Ohm R."/>
            <person name="Sun H."/>
            <person name="Tunlid A."/>
            <person name="Henrissat B."/>
            <person name="Grigoriev I.V."/>
            <person name="Hibbett D.S."/>
            <person name="Martin F."/>
        </authorList>
    </citation>
    <scope>NUCLEOTIDE SEQUENCE [LARGE SCALE GENOMIC DNA]</scope>
    <source>
        <strain evidence="9 10">SS14</strain>
    </source>
</reference>
<organism evidence="9 10">
    <name type="scientific">Sphaerobolus stellatus (strain SS14)</name>
    <dbReference type="NCBI Taxonomy" id="990650"/>
    <lineage>
        <taxon>Eukaryota</taxon>
        <taxon>Fungi</taxon>
        <taxon>Dikarya</taxon>
        <taxon>Basidiomycota</taxon>
        <taxon>Agaricomycotina</taxon>
        <taxon>Agaricomycetes</taxon>
        <taxon>Phallomycetidae</taxon>
        <taxon>Geastrales</taxon>
        <taxon>Sphaerobolaceae</taxon>
        <taxon>Sphaerobolus</taxon>
    </lineage>
</organism>
<dbReference type="InterPro" id="IPR017925">
    <property type="entry name" value="DHFR_CS"/>
</dbReference>
<dbReference type="PANTHER" id="PTHR48069:SF3">
    <property type="entry name" value="DIHYDROFOLATE REDUCTASE"/>
    <property type="match status" value="1"/>
</dbReference>
<dbReference type="CDD" id="cd00209">
    <property type="entry name" value="DHFR"/>
    <property type="match status" value="1"/>
</dbReference>
<comment type="similarity">
    <text evidence="7">Belongs to the dihydrofolate reductase family.</text>
</comment>
<evidence type="ECO:0000313" key="10">
    <source>
        <dbReference type="Proteomes" id="UP000054279"/>
    </source>
</evidence>
<comment type="pathway">
    <text evidence="1">Cofactor biosynthesis; tetrahydrofolate biosynthesis; 5,6,7,8-tetrahydrofolate from 7,8-dihydrofolate: step 1/1.</text>
</comment>
<dbReference type="InterPro" id="IPR024072">
    <property type="entry name" value="DHFR-like_dom_sf"/>
</dbReference>
<evidence type="ECO:0000256" key="6">
    <source>
        <dbReference type="ARBA" id="ARBA00023002"/>
    </source>
</evidence>
<dbReference type="PROSITE" id="PS00075">
    <property type="entry name" value="DHFR_1"/>
    <property type="match status" value="1"/>
</dbReference>